<gene>
    <name evidence="2" type="ORF">H310_13376</name>
</gene>
<dbReference type="PANTHER" id="PTHR44329">
    <property type="entry name" value="SERINE/THREONINE-PROTEIN KINASE TNNI3K-RELATED"/>
    <property type="match status" value="1"/>
</dbReference>
<dbReference type="STRING" id="157072.A0A024TG55"/>
<dbReference type="InterPro" id="IPR011009">
    <property type="entry name" value="Kinase-like_dom_sf"/>
</dbReference>
<sequence length="249" mass="27808">MGITLVSPTTCAGVFEFAPALPAPSRGWTKDKAQVALDVCRTMVQLHEAKLVHGYMVRRLRLNNVYRHPHSKAMLLSYPQVSPVADTPMPWAAPELEAATISTPEMDVFAFGMFLLELDLGHVPFANEVAITAAEGGVLKSWNVEGAVATAVTAECLLDITALIQKCLSVAPSQRPTSLMVHDLLRDIKNVMEHCLSRRSTHFHSTSTLISDVPWFLWRVVARFLTDVKTSMECIHHHLFGPWRRSRWK</sequence>
<organism evidence="2">
    <name type="scientific">Aphanomyces invadans</name>
    <dbReference type="NCBI Taxonomy" id="157072"/>
    <lineage>
        <taxon>Eukaryota</taxon>
        <taxon>Sar</taxon>
        <taxon>Stramenopiles</taxon>
        <taxon>Oomycota</taxon>
        <taxon>Saprolegniomycetes</taxon>
        <taxon>Saprolegniales</taxon>
        <taxon>Verrucalvaceae</taxon>
        <taxon>Aphanomyces</taxon>
    </lineage>
</organism>
<dbReference type="EMBL" id="KI914001">
    <property type="protein sequence ID" value="ETV92322.1"/>
    <property type="molecule type" value="Genomic_DNA"/>
</dbReference>
<accession>A0A024TG55</accession>
<dbReference type="GO" id="GO:0005524">
    <property type="term" value="F:ATP binding"/>
    <property type="evidence" value="ECO:0007669"/>
    <property type="project" value="InterPro"/>
</dbReference>
<reference evidence="2" key="1">
    <citation type="submission" date="2013-12" db="EMBL/GenBank/DDBJ databases">
        <title>The Genome Sequence of Aphanomyces invadans NJM9701.</title>
        <authorList>
            <consortium name="The Broad Institute Genomics Platform"/>
            <person name="Russ C."/>
            <person name="Tyler B."/>
            <person name="van West P."/>
            <person name="Dieguez-Uribeondo J."/>
            <person name="Young S.K."/>
            <person name="Zeng Q."/>
            <person name="Gargeya S."/>
            <person name="Fitzgerald M."/>
            <person name="Abouelleil A."/>
            <person name="Alvarado L."/>
            <person name="Chapman S.B."/>
            <person name="Gainer-Dewar J."/>
            <person name="Goldberg J."/>
            <person name="Griggs A."/>
            <person name="Gujja S."/>
            <person name="Hansen M."/>
            <person name="Howarth C."/>
            <person name="Imamovic A."/>
            <person name="Ireland A."/>
            <person name="Larimer J."/>
            <person name="McCowan C."/>
            <person name="Murphy C."/>
            <person name="Pearson M."/>
            <person name="Poon T.W."/>
            <person name="Priest M."/>
            <person name="Roberts A."/>
            <person name="Saif S."/>
            <person name="Shea T."/>
            <person name="Sykes S."/>
            <person name="Wortman J."/>
            <person name="Nusbaum C."/>
            <person name="Birren B."/>
        </authorList>
    </citation>
    <scope>NUCLEOTIDE SEQUENCE [LARGE SCALE GENOMIC DNA]</scope>
    <source>
        <strain evidence="2">NJM9701</strain>
    </source>
</reference>
<protein>
    <recommendedName>
        <fullName evidence="1">Protein kinase domain-containing protein</fullName>
    </recommendedName>
</protein>
<evidence type="ECO:0000313" key="2">
    <source>
        <dbReference type="EMBL" id="ETV92322.1"/>
    </source>
</evidence>
<evidence type="ECO:0000259" key="1">
    <source>
        <dbReference type="PROSITE" id="PS50011"/>
    </source>
</evidence>
<dbReference type="PROSITE" id="PS50011">
    <property type="entry name" value="PROTEIN_KINASE_DOM"/>
    <property type="match status" value="1"/>
</dbReference>
<dbReference type="GO" id="GO:0004674">
    <property type="term" value="F:protein serine/threonine kinase activity"/>
    <property type="evidence" value="ECO:0007669"/>
    <property type="project" value="TreeGrafter"/>
</dbReference>
<dbReference type="InterPro" id="IPR051681">
    <property type="entry name" value="Ser/Thr_Kinases-Pseudokinases"/>
</dbReference>
<dbReference type="Pfam" id="PF07714">
    <property type="entry name" value="PK_Tyr_Ser-Thr"/>
    <property type="match status" value="1"/>
</dbReference>
<dbReference type="SUPFAM" id="SSF56112">
    <property type="entry name" value="Protein kinase-like (PK-like)"/>
    <property type="match status" value="1"/>
</dbReference>
<dbReference type="Gene3D" id="1.10.510.10">
    <property type="entry name" value="Transferase(Phosphotransferase) domain 1"/>
    <property type="match status" value="1"/>
</dbReference>
<dbReference type="eggNOG" id="KOG0192">
    <property type="taxonomic scope" value="Eukaryota"/>
</dbReference>
<dbReference type="GeneID" id="20090426"/>
<dbReference type="OrthoDB" id="270970at2759"/>
<dbReference type="RefSeq" id="XP_008879073.1">
    <property type="nucleotide sequence ID" value="XM_008880851.1"/>
</dbReference>
<dbReference type="InterPro" id="IPR001245">
    <property type="entry name" value="Ser-Thr/Tyr_kinase_cat_dom"/>
</dbReference>
<dbReference type="PANTHER" id="PTHR44329:SF214">
    <property type="entry name" value="PROTEIN KINASE DOMAIN-CONTAINING PROTEIN"/>
    <property type="match status" value="1"/>
</dbReference>
<proteinExistence type="predicted"/>
<feature type="domain" description="Protein kinase" evidence="1">
    <location>
        <begin position="1"/>
        <end position="185"/>
    </location>
</feature>
<dbReference type="InterPro" id="IPR000719">
    <property type="entry name" value="Prot_kinase_dom"/>
</dbReference>
<dbReference type="AlphaFoldDB" id="A0A024TG55"/>
<dbReference type="VEuPathDB" id="FungiDB:H310_13376"/>
<name>A0A024TG55_9STRA</name>